<evidence type="ECO:0000313" key="3">
    <source>
        <dbReference type="Proteomes" id="UP000267164"/>
    </source>
</evidence>
<dbReference type="AlphaFoldDB" id="A0A386Z940"/>
<gene>
    <name evidence="2" type="ORF">D7D52_10125</name>
</gene>
<organism evidence="2 3">
    <name type="scientific">Nocardia yunnanensis</name>
    <dbReference type="NCBI Taxonomy" id="2382165"/>
    <lineage>
        <taxon>Bacteria</taxon>
        <taxon>Bacillati</taxon>
        <taxon>Actinomycetota</taxon>
        <taxon>Actinomycetes</taxon>
        <taxon>Mycobacteriales</taxon>
        <taxon>Nocardiaceae</taxon>
        <taxon>Nocardia</taxon>
    </lineage>
</organism>
<sequence length="71" mass="7429">MRSTAGVNRCVDRSLSGFQRRWQGAEVDTTGQNSPANSDIKVAAIYYSAAGNVHALATATTEAAAEGTQVK</sequence>
<dbReference type="GO" id="GO:0010181">
    <property type="term" value="F:FMN binding"/>
    <property type="evidence" value="ECO:0007669"/>
    <property type="project" value="InterPro"/>
</dbReference>
<dbReference type="KEGG" id="nyu:D7D52_10125"/>
<keyword evidence="3" id="KW-1185">Reference proteome</keyword>
<feature type="domain" description="Flavodoxin-like" evidence="1">
    <location>
        <begin position="42"/>
        <end position="71"/>
    </location>
</feature>
<dbReference type="EMBL" id="CP032568">
    <property type="protein sequence ID" value="AYF74160.1"/>
    <property type="molecule type" value="Genomic_DNA"/>
</dbReference>
<dbReference type="Proteomes" id="UP000267164">
    <property type="component" value="Chromosome"/>
</dbReference>
<evidence type="ECO:0000259" key="1">
    <source>
        <dbReference type="PROSITE" id="PS50902"/>
    </source>
</evidence>
<proteinExistence type="predicted"/>
<name>A0A386Z940_9NOCA</name>
<dbReference type="PROSITE" id="PS50902">
    <property type="entry name" value="FLAVODOXIN_LIKE"/>
    <property type="match status" value="1"/>
</dbReference>
<evidence type="ECO:0000313" key="2">
    <source>
        <dbReference type="EMBL" id="AYF74160.1"/>
    </source>
</evidence>
<dbReference type="InterPro" id="IPR008254">
    <property type="entry name" value="Flavodoxin/NO_synth"/>
</dbReference>
<accession>A0A386Z940</accession>
<reference evidence="2 3" key="1">
    <citation type="submission" date="2018-09" db="EMBL/GenBank/DDBJ databases">
        <title>Nocardia yunnanensis sp. nov., an actinomycete isolated from a soil sample.</title>
        <authorList>
            <person name="Zhang J."/>
        </authorList>
    </citation>
    <scope>NUCLEOTIDE SEQUENCE [LARGE SCALE GENOMIC DNA]</scope>
    <source>
        <strain evidence="2 3">CFHS0054</strain>
    </source>
</reference>
<protein>
    <recommendedName>
        <fullName evidence="1">Flavodoxin-like domain-containing protein</fullName>
    </recommendedName>
</protein>